<proteinExistence type="predicted"/>
<comment type="caution">
    <text evidence="3">The sequence shown here is derived from an EMBL/GenBank/DDBJ whole genome shotgun (WGS) entry which is preliminary data.</text>
</comment>
<evidence type="ECO:0000313" key="4">
    <source>
        <dbReference type="Proteomes" id="UP001310890"/>
    </source>
</evidence>
<feature type="region of interest" description="Disordered" evidence="1">
    <location>
        <begin position="162"/>
        <end position="192"/>
    </location>
</feature>
<feature type="region of interest" description="Disordered" evidence="1">
    <location>
        <begin position="316"/>
        <end position="338"/>
    </location>
</feature>
<feature type="transmembrane region" description="Helical" evidence="2">
    <location>
        <begin position="95"/>
        <end position="120"/>
    </location>
</feature>
<reference evidence="3" key="1">
    <citation type="submission" date="2023-08" db="EMBL/GenBank/DDBJ databases">
        <title>Black Yeasts Isolated from many extreme environments.</title>
        <authorList>
            <person name="Coleine C."/>
            <person name="Stajich J.E."/>
            <person name="Selbmann L."/>
        </authorList>
    </citation>
    <scope>NUCLEOTIDE SEQUENCE</scope>
    <source>
        <strain evidence="3">CCFEE 5401</strain>
    </source>
</reference>
<dbReference type="AlphaFoldDB" id="A0AAN7YQQ0"/>
<sequence length="364" mass="36863">MSFSKSFEMSVNADLGARTSAGHREDCDKKAVPSTPNFEMEALDVETAHKKDCPPRFSTIFGDPSPTAAPVQASRRDFESYPAPRRTSGVRVPTAVIVVIGMILLLETTALFAFALIGLYNSFPAQLLPTHQQPAINISPNFVIGRASDVQMQTVTVISTVSSPASPSRTSISTTSSSSVDSSSSSSTSSISTSSASTEAAAALAADLLGAFHFTASSSSSITAVPGVATSTEILSEIAPPRSTISSVKLVTIDPAGSTIAPRPTVTSTLVIDAPQAPAVTSSIAARSESSASDVVVADSSPSTPASIIPSTLQTSVLSTGAPPPSTPPSAVAPASKTVSTSTSTKAAGKVCIGGSGAVQPVCF</sequence>
<organism evidence="3 4">
    <name type="scientific">Meristemomyces frigidus</name>
    <dbReference type="NCBI Taxonomy" id="1508187"/>
    <lineage>
        <taxon>Eukaryota</taxon>
        <taxon>Fungi</taxon>
        <taxon>Dikarya</taxon>
        <taxon>Ascomycota</taxon>
        <taxon>Pezizomycotina</taxon>
        <taxon>Dothideomycetes</taxon>
        <taxon>Dothideomycetidae</taxon>
        <taxon>Mycosphaerellales</taxon>
        <taxon>Teratosphaeriaceae</taxon>
        <taxon>Meristemomyces</taxon>
    </lineage>
</organism>
<keyword evidence="2" id="KW-1133">Transmembrane helix</keyword>
<evidence type="ECO:0000256" key="2">
    <source>
        <dbReference type="SAM" id="Phobius"/>
    </source>
</evidence>
<feature type="compositionally biased region" description="Low complexity" evidence="1">
    <location>
        <begin position="329"/>
        <end position="338"/>
    </location>
</feature>
<keyword evidence="2" id="KW-0812">Transmembrane</keyword>
<name>A0AAN7YQQ0_9PEZI</name>
<gene>
    <name evidence="3" type="ORF">LTR62_005519</name>
</gene>
<keyword evidence="2" id="KW-0472">Membrane</keyword>
<evidence type="ECO:0000313" key="3">
    <source>
        <dbReference type="EMBL" id="KAK5110808.1"/>
    </source>
</evidence>
<dbReference type="EMBL" id="JAVRRL010000045">
    <property type="protein sequence ID" value="KAK5110808.1"/>
    <property type="molecule type" value="Genomic_DNA"/>
</dbReference>
<protein>
    <submittedName>
        <fullName evidence="3">Uncharacterized protein</fullName>
    </submittedName>
</protein>
<feature type="region of interest" description="Disordered" evidence="1">
    <location>
        <begin position="55"/>
        <end position="76"/>
    </location>
</feature>
<dbReference type="Proteomes" id="UP001310890">
    <property type="component" value="Unassembled WGS sequence"/>
</dbReference>
<evidence type="ECO:0000256" key="1">
    <source>
        <dbReference type="SAM" id="MobiDB-lite"/>
    </source>
</evidence>
<accession>A0AAN7YQQ0</accession>